<comment type="caution">
    <text evidence="1">The sequence shown here is derived from an EMBL/GenBank/DDBJ whole genome shotgun (WGS) entry which is preliminary data.</text>
</comment>
<reference evidence="1" key="1">
    <citation type="journal article" date="2015" name="Nature">
        <title>Complex archaea that bridge the gap between prokaryotes and eukaryotes.</title>
        <authorList>
            <person name="Spang A."/>
            <person name="Saw J.H."/>
            <person name="Jorgensen S.L."/>
            <person name="Zaremba-Niedzwiedzka K."/>
            <person name="Martijn J."/>
            <person name="Lind A.E."/>
            <person name="van Eijk R."/>
            <person name="Schleper C."/>
            <person name="Guy L."/>
            <person name="Ettema T.J."/>
        </authorList>
    </citation>
    <scope>NUCLEOTIDE SEQUENCE</scope>
</reference>
<dbReference type="EMBL" id="LAZR01008104">
    <property type="protein sequence ID" value="KKM80956.1"/>
    <property type="molecule type" value="Genomic_DNA"/>
</dbReference>
<gene>
    <name evidence="1" type="ORF">LCGC14_1334740</name>
</gene>
<proteinExistence type="predicted"/>
<accession>A0A0F9L1K4</accession>
<name>A0A0F9L1K4_9ZZZZ</name>
<protein>
    <submittedName>
        <fullName evidence="1">Uncharacterized protein</fullName>
    </submittedName>
</protein>
<dbReference type="AlphaFoldDB" id="A0A0F9L1K4"/>
<sequence length="112" mass="12905">MKKIIEREIGVCDHCGSDNCVFDSCFKCGKDLCMDCRKTQGVMYNFAVHFRGDDGYYCLSCDSKLRESKGDPVHNAFVVIQLLRKESDSWHKDFRARSDRAEENLKILRGDV</sequence>
<organism evidence="1">
    <name type="scientific">marine sediment metagenome</name>
    <dbReference type="NCBI Taxonomy" id="412755"/>
    <lineage>
        <taxon>unclassified sequences</taxon>
        <taxon>metagenomes</taxon>
        <taxon>ecological metagenomes</taxon>
    </lineage>
</organism>
<evidence type="ECO:0000313" key="1">
    <source>
        <dbReference type="EMBL" id="KKM80956.1"/>
    </source>
</evidence>